<dbReference type="Proteomes" id="UP000654075">
    <property type="component" value="Unassembled WGS sequence"/>
</dbReference>
<evidence type="ECO:0000313" key="2">
    <source>
        <dbReference type="EMBL" id="CAE8593176.1"/>
    </source>
</evidence>
<dbReference type="AlphaFoldDB" id="A0A813E2Z8"/>
<comment type="caution">
    <text evidence="2">The sequence shown here is derived from an EMBL/GenBank/DDBJ whole genome shotgun (WGS) entry which is preliminary data.</text>
</comment>
<evidence type="ECO:0000256" key="1">
    <source>
        <dbReference type="SAM" id="MobiDB-lite"/>
    </source>
</evidence>
<accession>A0A813E2Z8</accession>
<gene>
    <name evidence="2" type="ORF">PGLA1383_LOCUS11783</name>
</gene>
<reference evidence="2" key="1">
    <citation type="submission" date="2021-02" db="EMBL/GenBank/DDBJ databases">
        <authorList>
            <person name="Dougan E. K."/>
            <person name="Rhodes N."/>
            <person name="Thang M."/>
            <person name="Chan C."/>
        </authorList>
    </citation>
    <scope>NUCLEOTIDE SEQUENCE</scope>
</reference>
<dbReference type="EMBL" id="CAJNNV010006173">
    <property type="protein sequence ID" value="CAE8593176.1"/>
    <property type="molecule type" value="Genomic_DNA"/>
</dbReference>
<protein>
    <submittedName>
        <fullName evidence="2">Uncharacterized protein</fullName>
    </submittedName>
</protein>
<feature type="region of interest" description="Disordered" evidence="1">
    <location>
        <begin position="73"/>
        <end position="106"/>
    </location>
</feature>
<feature type="region of interest" description="Disordered" evidence="1">
    <location>
        <begin position="39"/>
        <end position="61"/>
    </location>
</feature>
<organism evidence="2 3">
    <name type="scientific">Polarella glacialis</name>
    <name type="common">Dinoflagellate</name>
    <dbReference type="NCBI Taxonomy" id="89957"/>
    <lineage>
        <taxon>Eukaryota</taxon>
        <taxon>Sar</taxon>
        <taxon>Alveolata</taxon>
        <taxon>Dinophyceae</taxon>
        <taxon>Suessiales</taxon>
        <taxon>Suessiaceae</taxon>
        <taxon>Polarella</taxon>
    </lineage>
</organism>
<sequence length="106" mass="11903">MANKQTTRRRYMGAMVCRGDNCPGSQLTRHNMLAHSNALEGKQSTTSVVKCRTARESRRTQRLDAMAISRILSRQAERNTNNNNSNSNNHNNNNLNNNNNNINGST</sequence>
<proteinExistence type="predicted"/>
<evidence type="ECO:0000313" key="3">
    <source>
        <dbReference type="Proteomes" id="UP000654075"/>
    </source>
</evidence>
<name>A0A813E2Z8_POLGL</name>
<keyword evidence="3" id="KW-1185">Reference proteome</keyword>
<feature type="compositionally biased region" description="Low complexity" evidence="1">
    <location>
        <begin position="79"/>
        <end position="106"/>
    </location>
</feature>